<keyword evidence="6" id="KW-1185">Reference proteome</keyword>
<dbReference type="PROSITE" id="PS50026">
    <property type="entry name" value="EGF_3"/>
    <property type="match status" value="1"/>
</dbReference>
<keyword evidence="3" id="KW-0812">Transmembrane</keyword>
<dbReference type="STRING" id="5786.F0ZK53"/>
<dbReference type="AlphaFoldDB" id="F0ZK53"/>
<dbReference type="OMA" id="NIANGIC"/>
<organism evidence="5 6">
    <name type="scientific">Dictyostelium purpureum</name>
    <name type="common">Slime mold</name>
    <dbReference type="NCBI Taxonomy" id="5786"/>
    <lineage>
        <taxon>Eukaryota</taxon>
        <taxon>Amoebozoa</taxon>
        <taxon>Evosea</taxon>
        <taxon>Eumycetozoa</taxon>
        <taxon>Dictyostelia</taxon>
        <taxon>Dictyosteliales</taxon>
        <taxon>Dictyosteliaceae</taxon>
        <taxon>Dictyostelium</taxon>
    </lineage>
</organism>
<dbReference type="InterPro" id="IPR054484">
    <property type="entry name" value="ComC_SSD"/>
</dbReference>
<feature type="transmembrane region" description="Helical" evidence="3">
    <location>
        <begin position="898"/>
        <end position="922"/>
    </location>
</feature>
<evidence type="ECO:0000256" key="1">
    <source>
        <dbReference type="ARBA" id="ARBA00023157"/>
    </source>
</evidence>
<dbReference type="Pfam" id="PF07974">
    <property type="entry name" value="EGF_2"/>
    <property type="match status" value="1"/>
</dbReference>
<evidence type="ECO:0000256" key="3">
    <source>
        <dbReference type="SAM" id="Phobius"/>
    </source>
</evidence>
<protein>
    <recommendedName>
        <fullName evidence="4">EGF-like domain-containing protein</fullName>
    </recommendedName>
</protein>
<dbReference type="InterPro" id="IPR013111">
    <property type="entry name" value="EGF_extracell"/>
</dbReference>
<evidence type="ECO:0000259" key="4">
    <source>
        <dbReference type="PROSITE" id="PS50026"/>
    </source>
</evidence>
<keyword evidence="1 2" id="KW-1015">Disulfide bond</keyword>
<dbReference type="KEGG" id="dpp:DICPUDRAFT_151960"/>
<dbReference type="InterPro" id="IPR000742">
    <property type="entry name" value="EGF"/>
</dbReference>
<dbReference type="InParanoid" id="F0ZK53"/>
<dbReference type="Pfam" id="PF22933">
    <property type="entry name" value="ComC_SSD"/>
    <property type="match status" value="1"/>
</dbReference>
<dbReference type="InterPro" id="IPR032675">
    <property type="entry name" value="LRR_dom_sf"/>
</dbReference>
<feature type="transmembrane region" description="Helical" evidence="3">
    <location>
        <begin position="7"/>
        <end position="23"/>
    </location>
</feature>
<dbReference type="SUPFAM" id="SSF52047">
    <property type="entry name" value="RNI-like"/>
    <property type="match status" value="1"/>
</dbReference>
<reference evidence="6" key="1">
    <citation type="journal article" date="2011" name="Genome Biol.">
        <title>Comparative genomics of the social amoebae Dictyostelium discoideum and Dictyostelium purpureum.</title>
        <authorList>
            <consortium name="US DOE Joint Genome Institute (JGI-PGF)"/>
            <person name="Sucgang R."/>
            <person name="Kuo A."/>
            <person name="Tian X."/>
            <person name="Salerno W."/>
            <person name="Parikh A."/>
            <person name="Feasley C.L."/>
            <person name="Dalin E."/>
            <person name="Tu H."/>
            <person name="Huang E."/>
            <person name="Barry K."/>
            <person name="Lindquist E."/>
            <person name="Shapiro H."/>
            <person name="Bruce D."/>
            <person name="Schmutz J."/>
            <person name="Salamov A."/>
            <person name="Fey P."/>
            <person name="Gaudet P."/>
            <person name="Anjard C."/>
            <person name="Babu M.M."/>
            <person name="Basu S."/>
            <person name="Bushmanova Y."/>
            <person name="van der Wel H."/>
            <person name="Katoh-Kurasawa M."/>
            <person name="Dinh C."/>
            <person name="Coutinho P.M."/>
            <person name="Saito T."/>
            <person name="Elias M."/>
            <person name="Schaap P."/>
            <person name="Kay R.R."/>
            <person name="Henrissat B."/>
            <person name="Eichinger L."/>
            <person name="Rivero F."/>
            <person name="Putnam N.H."/>
            <person name="West C.M."/>
            <person name="Loomis W.F."/>
            <person name="Chisholm R.L."/>
            <person name="Shaulsky G."/>
            <person name="Strassmann J.E."/>
            <person name="Queller D.C."/>
            <person name="Kuspa A."/>
            <person name="Grigoriev I.V."/>
        </authorList>
    </citation>
    <scope>NUCLEOTIDE SEQUENCE [LARGE SCALE GENOMIC DNA]</scope>
    <source>
        <strain evidence="6">QSDP1</strain>
    </source>
</reference>
<dbReference type="InterPro" id="IPR053331">
    <property type="entry name" value="EGF-like_comC"/>
</dbReference>
<feature type="domain" description="EGF-like" evidence="4">
    <location>
        <begin position="596"/>
        <end position="629"/>
    </location>
</feature>
<keyword evidence="3" id="KW-0472">Membrane</keyword>
<dbReference type="Pfam" id="PF01833">
    <property type="entry name" value="TIG"/>
    <property type="match status" value="1"/>
</dbReference>
<keyword evidence="2" id="KW-0245">EGF-like domain</keyword>
<accession>F0ZK53</accession>
<dbReference type="eggNOG" id="KOG1225">
    <property type="taxonomic scope" value="Eukaryota"/>
</dbReference>
<sequence length="943" mass="103895">MKISTSIIFFIISVIFIILLPNNNNKNLVQSTKYEDLSCLSNFLSQVFSFPPEETVVCSNSIIDANGFSYYPMCNSDDTELIKLSIKMISFTPKKITYNLLNCFTNLEELTLKNFLIAENALGTDDDSKGVATKIFLDECSFDSGYITSSDQLNLSFDFVSDYPDKLSDPKNKIKKLSINGTLVASDPNGYSIQPGLESLVLIGQSIDFNIASKFPFNTPFPDSLKEISVNSLGLTSLPTVFPEGIEIIGIDNNDGISSEGIFTLPDFSNYKNLKKVSLVGNKISGSIPESYCLFEPVLTDNNLSGSLPKCFSCFIDQFPTNFNGNLLTNIAICESGSIVPSLEYDSSSKQLILTGSTLGLQGPFINNVKKSFQVVVPQSKYTFSWDTEAYGPPPDKLSVQIGSNNYTLATKILDPKIYVVRKGGNTFTIEGNNFSYEKTDIKIHIAGIEASITHIDYYTIVFNFIGKTLPFDKQVPATIQNTKLSKIFSFSVNTIDNITTLVTQCNSDCGIPLGLGRICNSNIGKCQCDIYYAGETCNLPNQFLSSISSIPETGGKVEISFANCTVGAGTGTQSVTVFQNGITWTRQNFFHFTQTTFKCPKDCSNNGQCNTATGQCKCNLEWAGFDCNSKANIDGGTATTGGSTETTPIEIPKSNTTVNESTGSTAIGNQQTVYEIKILSLAEINVLGEIVNLYNLTNKWSSSSSSNKNIYSFTQTIEHSSTITYTVEEIKTERDYPFAGLDLTLDKDSIKITVSIKNYPFSSVLNTLQLRLESTVGEIEDQSNNECNNKGTEIDTNQIDKDQLLNYVTISKNKKTLYGRFINRVLSNERETFITTEVISKNMFSGTSENNIKNKDTFIIGLNLPHCSSECLIDPDFSVLVSSDYKQCESKRGRASWVLPVAIIVPCVGLVLIIIIGAIIIKKNRINFLMAKRRVYKLKSFN</sequence>
<dbReference type="Gene3D" id="2.10.25.10">
    <property type="entry name" value="Laminin"/>
    <property type="match status" value="1"/>
</dbReference>
<dbReference type="PANTHER" id="PTHR24032:SF14">
    <property type="entry name" value="EGF-LIKE DOMAIN-CONTAINING PROTEIN-RELATED"/>
    <property type="match status" value="1"/>
</dbReference>
<dbReference type="PANTHER" id="PTHR24032">
    <property type="entry name" value="EGF-LIKE DOMAIN-CONTAINING PROTEIN-RELATED-RELATED"/>
    <property type="match status" value="1"/>
</dbReference>
<dbReference type="Gene3D" id="3.80.10.10">
    <property type="entry name" value="Ribonuclease Inhibitor"/>
    <property type="match status" value="1"/>
</dbReference>
<feature type="disulfide bond" evidence="2">
    <location>
        <begin position="619"/>
        <end position="628"/>
    </location>
</feature>
<name>F0ZK53_DICPU</name>
<dbReference type="RefSeq" id="XP_003287803.1">
    <property type="nucleotide sequence ID" value="XM_003287755.1"/>
</dbReference>
<proteinExistence type="predicted"/>
<dbReference type="InterPro" id="IPR002909">
    <property type="entry name" value="IPT_dom"/>
</dbReference>
<evidence type="ECO:0000313" key="5">
    <source>
        <dbReference type="EMBL" id="EGC35670.1"/>
    </source>
</evidence>
<evidence type="ECO:0000256" key="2">
    <source>
        <dbReference type="PROSITE-ProRule" id="PRU00076"/>
    </source>
</evidence>
<dbReference type="PROSITE" id="PS00022">
    <property type="entry name" value="EGF_1"/>
    <property type="match status" value="1"/>
</dbReference>
<dbReference type="EMBL" id="GL871052">
    <property type="protein sequence ID" value="EGC35670.1"/>
    <property type="molecule type" value="Genomic_DNA"/>
</dbReference>
<dbReference type="OrthoDB" id="22552at2759"/>
<keyword evidence="3" id="KW-1133">Transmembrane helix</keyword>
<dbReference type="GeneID" id="10500987"/>
<dbReference type="Proteomes" id="UP000001064">
    <property type="component" value="Unassembled WGS sequence"/>
</dbReference>
<dbReference type="VEuPathDB" id="AmoebaDB:DICPUDRAFT_151960"/>
<comment type="caution">
    <text evidence="2">Lacks conserved residue(s) required for the propagation of feature annotation.</text>
</comment>
<gene>
    <name evidence="5" type="ORF">DICPUDRAFT_151960</name>
</gene>
<feature type="disulfide bond" evidence="2">
    <location>
        <begin position="600"/>
        <end position="610"/>
    </location>
</feature>
<evidence type="ECO:0000313" key="6">
    <source>
        <dbReference type="Proteomes" id="UP000001064"/>
    </source>
</evidence>